<evidence type="ECO:0000313" key="5">
    <source>
        <dbReference type="EMBL" id="NVD39177.1"/>
    </source>
</evidence>
<dbReference type="GO" id="GO:0043709">
    <property type="term" value="P:cell adhesion involved in single-species biofilm formation"/>
    <property type="evidence" value="ECO:0007669"/>
    <property type="project" value="TreeGrafter"/>
</dbReference>
<feature type="transmembrane region" description="Helical" evidence="3">
    <location>
        <begin position="51"/>
        <end position="71"/>
    </location>
</feature>
<dbReference type="InterPro" id="IPR029787">
    <property type="entry name" value="Nucleotide_cyclase"/>
</dbReference>
<dbReference type="PROSITE" id="PS51257">
    <property type="entry name" value="PROKAR_LIPOPROTEIN"/>
    <property type="match status" value="1"/>
</dbReference>
<dbReference type="EC" id="2.7.7.65" evidence="1"/>
<dbReference type="SUPFAM" id="SSF55073">
    <property type="entry name" value="Nucleotide cyclase"/>
    <property type="match status" value="1"/>
</dbReference>
<keyword evidence="3" id="KW-0812">Transmembrane</keyword>
<organism evidence="5 6">
    <name type="scientific">Ensifer oleiphilus</name>
    <dbReference type="NCBI Taxonomy" id="2742698"/>
    <lineage>
        <taxon>Bacteria</taxon>
        <taxon>Pseudomonadati</taxon>
        <taxon>Pseudomonadota</taxon>
        <taxon>Alphaproteobacteria</taxon>
        <taxon>Hyphomicrobiales</taxon>
        <taxon>Rhizobiaceae</taxon>
        <taxon>Sinorhizobium/Ensifer group</taxon>
        <taxon>Ensifer</taxon>
    </lineage>
</organism>
<evidence type="ECO:0000259" key="4">
    <source>
        <dbReference type="PROSITE" id="PS50887"/>
    </source>
</evidence>
<dbReference type="PANTHER" id="PTHR45138">
    <property type="entry name" value="REGULATORY COMPONENTS OF SENSORY TRANSDUCTION SYSTEM"/>
    <property type="match status" value="1"/>
</dbReference>
<dbReference type="EMBL" id="JABWDU010000002">
    <property type="protein sequence ID" value="NVD39177.1"/>
    <property type="molecule type" value="Genomic_DNA"/>
</dbReference>
<protein>
    <recommendedName>
        <fullName evidence="1">diguanylate cyclase</fullName>
        <ecNumber evidence="1">2.7.7.65</ecNumber>
    </recommendedName>
</protein>
<dbReference type="InterPro" id="IPR043128">
    <property type="entry name" value="Rev_trsase/Diguanyl_cyclase"/>
</dbReference>
<dbReference type="AlphaFoldDB" id="A0A7Y6Q4Y2"/>
<dbReference type="GO" id="GO:1902201">
    <property type="term" value="P:negative regulation of bacterial-type flagellum-dependent cell motility"/>
    <property type="evidence" value="ECO:0007669"/>
    <property type="project" value="TreeGrafter"/>
</dbReference>
<comment type="catalytic activity">
    <reaction evidence="2">
        <text>2 GTP = 3',3'-c-di-GMP + 2 diphosphate</text>
        <dbReference type="Rhea" id="RHEA:24898"/>
        <dbReference type="ChEBI" id="CHEBI:33019"/>
        <dbReference type="ChEBI" id="CHEBI:37565"/>
        <dbReference type="ChEBI" id="CHEBI:58805"/>
        <dbReference type="EC" id="2.7.7.65"/>
    </reaction>
</comment>
<name>A0A7Y6Q4Y2_9HYPH</name>
<dbReference type="InterPro" id="IPR050469">
    <property type="entry name" value="Diguanylate_Cyclase"/>
</dbReference>
<dbReference type="SMART" id="SM00267">
    <property type="entry name" value="GGDEF"/>
    <property type="match status" value="1"/>
</dbReference>
<keyword evidence="6" id="KW-1185">Reference proteome</keyword>
<evidence type="ECO:0000313" key="6">
    <source>
        <dbReference type="Proteomes" id="UP000520198"/>
    </source>
</evidence>
<feature type="domain" description="GGDEF" evidence="4">
    <location>
        <begin position="119"/>
        <end position="251"/>
    </location>
</feature>
<sequence>MTSLKQGLDRRAIIWIINWTFSGAVGCTAVAVLITYHYIAPFGAEVMATSMRLALFIPLLLAIPLFAFIGIKLQQLACANDLLTLASRYDGLTGCLNRAAFTSDVTAFVAEQDLKPFPTTSALMVLDADHFKRINDRHGHLAGDDALVAIATAVRLAVGDGGLIGRLGGEEFGVFIHHAHPATVGAMAERIRLAVAEHGQAIAPDADPVTVSIGVALFTYPVQYEDIFKIADDQLYLAKNTGRNRVCLIEFSRLPGGIRAMATQLRAGLADALTDSFANHADEPSRVAGR</sequence>
<dbReference type="RefSeq" id="WP_176352747.1">
    <property type="nucleotide sequence ID" value="NZ_JABWDU010000002.1"/>
</dbReference>
<dbReference type="GO" id="GO:0052621">
    <property type="term" value="F:diguanylate cyclase activity"/>
    <property type="evidence" value="ECO:0007669"/>
    <property type="project" value="UniProtKB-EC"/>
</dbReference>
<dbReference type="GO" id="GO:0005886">
    <property type="term" value="C:plasma membrane"/>
    <property type="evidence" value="ECO:0007669"/>
    <property type="project" value="TreeGrafter"/>
</dbReference>
<dbReference type="CDD" id="cd01949">
    <property type="entry name" value="GGDEF"/>
    <property type="match status" value="1"/>
</dbReference>
<keyword evidence="3" id="KW-0472">Membrane</keyword>
<evidence type="ECO:0000256" key="2">
    <source>
        <dbReference type="ARBA" id="ARBA00034247"/>
    </source>
</evidence>
<comment type="caution">
    <text evidence="5">The sequence shown here is derived from an EMBL/GenBank/DDBJ whole genome shotgun (WGS) entry which is preliminary data.</text>
</comment>
<proteinExistence type="predicted"/>
<accession>A0A7Y6Q4Y2</accession>
<dbReference type="Pfam" id="PF00990">
    <property type="entry name" value="GGDEF"/>
    <property type="match status" value="1"/>
</dbReference>
<dbReference type="Proteomes" id="UP000520198">
    <property type="component" value="Unassembled WGS sequence"/>
</dbReference>
<dbReference type="NCBIfam" id="TIGR00254">
    <property type="entry name" value="GGDEF"/>
    <property type="match status" value="1"/>
</dbReference>
<evidence type="ECO:0000256" key="1">
    <source>
        <dbReference type="ARBA" id="ARBA00012528"/>
    </source>
</evidence>
<reference evidence="5 6" key="1">
    <citation type="submission" date="2020-06" db="EMBL/GenBank/DDBJ databases">
        <authorList>
            <person name="Grouzdev D.S."/>
        </authorList>
    </citation>
    <scope>NUCLEOTIDE SEQUENCE [LARGE SCALE GENOMIC DNA]</scope>
    <source>
        <strain evidence="5 6">HO-A22</strain>
    </source>
</reference>
<feature type="transmembrane region" description="Helical" evidence="3">
    <location>
        <begin position="12"/>
        <end position="39"/>
    </location>
</feature>
<dbReference type="PANTHER" id="PTHR45138:SF9">
    <property type="entry name" value="DIGUANYLATE CYCLASE DGCM-RELATED"/>
    <property type="match status" value="1"/>
</dbReference>
<dbReference type="Gene3D" id="3.30.70.270">
    <property type="match status" value="1"/>
</dbReference>
<keyword evidence="3" id="KW-1133">Transmembrane helix</keyword>
<dbReference type="PROSITE" id="PS50887">
    <property type="entry name" value="GGDEF"/>
    <property type="match status" value="1"/>
</dbReference>
<gene>
    <name evidence="5" type="ORF">HT585_09950</name>
</gene>
<evidence type="ECO:0000256" key="3">
    <source>
        <dbReference type="SAM" id="Phobius"/>
    </source>
</evidence>
<dbReference type="InterPro" id="IPR000160">
    <property type="entry name" value="GGDEF_dom"/>
</dbReference>